<comment type="caution">
    <text evidence="3">The sequence shown here is derived from an EMBL/GenBank/DDBJ whole genome shotgun (WGS) entry which is preliminary data.</text>
</comment>
<dbReference type="Proteomes" id="UP000663829">
    <property type="component" value="Unassembled WGS sequence"/>
</dbReference>
<proteinExistence type="predicted"/>
<accession>A0A814XAJ7</accession>
<evidence type="ECO:0000313" key="6">
    <source>
        <dbReference type="Proteomes" id="UP000663829"/>
    </source>
</evidence>
<dbReference type="EMBL" id="CAJOBA010003091">
    <property type="protein sequence ID" value="CAF3670236.1"/>
    <property type="molecule type" value="Genomic_DNA"/>
</dbReference>
<feature type="region of interest" description="Disordered" evidence="1">
    <location>
        <begin position="70"/>
        <end position="96"/>
    </location>
</feature>
<dbReference type="AlphaFoldDB" id="A0A814XAJ7"/>
<evidence type="ECO:0000313" key="2">
    <source>
        <dbReference type="EMBL" id="CAF0887431.1"/>
    </source>
</evidence>
<dbReference type="EMBL" id="CAJNOK010003091">
    <property type="protein sequence ID" value="CAF0887431.1"/>
    <property type="molecule type" value="Genomic_DNA"/>
</dbReference>
<dbReference type="EMBL" id="CAJNOQ010009034">
    <property type="protein sequence ID" value="CAF1213621.1"/>
    <property type="molecule type" value="Genomic_DNA"/>
</dbReference>
<protein>
    <submittedName>
        <fullName evidence="3">Uncharacterized protein</fullName>
    </submittedName>
</protein>
<evidence type="ECO:0000313" key="4">
    <source>
        <dbReference type="EMBL" id="CAF3670236.1"/>
    </source>
</evidence>
<evidence type="ECO:0000313" key="3">
    <source>
        <dbReference type="EMBL" id="CAF1213621.1"/>
    </source>
</evidence>
<dbReference type="Proteomes" id="UP000682733">
    <property type="component" value="Unassembled WGS sequence"/>
</dbReference>
<organism evidence="3 6">
    <name type="scientific">Didymodactylos carnosus</name>
    <dbReference type="NCBI Taxonomy" id="1234261"/>
    <lineage>
        <taxon>Eukaryota</taxon>
        <taxon>Metazoa</taxon>
        <taxon>Spiralia</taxon>
        <taxon>Gnathifera</taxon>
        <taxon>Rotifera</taxon>
        <taxon>Eurotatoria</taxon>
        <taxon>Bdelloidea</taxon>
        <taxon>Philodinida</taxon>
        <taxon>Philodinidae</taxon>
        <taxon>Didymodactylos</taxon>
    </lineage>
</organism>
<keyword evidence="6" id="KW-1185">Reference proteome</keyword>
<dbReference type="Proteomes" id="UP000681722">
    <property type="component" value="Unassembled WGS sequence"/>
</dbReference>
<gene>
    <name evidence="3" type="ORF">GPM918_LOCUS24341</name>
    <name evidence="2" type="ORF">OVA965_LOCUS8946</name>
    <name evidence="5" type="ORF">SRO942_LOCUS24340</name>
    <name evidence="4" type="ORF">TMI583_LOCUS8939</name>
</gene>
<evidence type="ECO:0000256" key="1">
    <source>
        <dbReference type="SAM" id="MobiDB-lite"/>
    </source>
</evidence>
<evidence type="ECO:0000313" key="5">
    <source>
        <dbReference type="EMBL" id="CAF3977589.1"/>
    </source>
</evidence>
<sequence length="96" mass="10782">MPRLSKRLRQSTLYRYTAKGVVQEMCKIRDEDIESVWREIEGSMAQLPYDCKSNAKKKSDRLAAATAAKTMPPPFGIDKSPTTIDSSVLDKTSTEI</sequence>
<dbReference type="EMBL" id="CAJOBC010009035">
    <property type="protein sequence ID" value="CAF3977589.1"/>
    <property type="molecule type" value="Genomic_DNA"/>
</dbReference>
<name>A0A814XAJ7_9BILA</name>
<feature type="compositionally biased region" description="Polar residues" evidence="1">
    <location>
        <begin position="80"/>
        <end position="96"/>
    </location>
</feature>
<dbReference type="Proteomes" id="UP000677228">
    <property type="component" value="Unassembled WGS sequence"/>
</dbReference>
<reference evidence="3" key="1">
    <citation type="submission" date="2021-02" db="EMBL/GenBank/DDBJ databases">
        <authorList>
            <person name="Nowell W R."/>
        </authorList>
    </citation>
    <scope>NUCLEOTIDE SEQUENCE</scope>
</reference>